<evidence type="ECO:0000313" key="1">
    <source>
        <dbReference type="EMBL" id="RHL47083.1"/>
    </source>
</evidence>
<sequence length="350" mass="42243">MVGENNDLNKLPFKIPKYKTYPLNTAINGILKAYGDDEVWLYNNYISLWIYALRQRKEYMVDFKYDMDINYYEYCPMLKAEIIEVGKTDNIIDIIKDSIDNEKYIFLEVDTYFIDLWWDDVGEKIHCEHQMLILGYDSAKKVIFGADFFKQTFSIQEISYLNFRKAFDAHMGYVRERDNVNAVEIRTFKYFKNKNYTFDIERVRNMISDFLNSSEKTINDVSDLFTVHEDVLYGIECLKHILEYFKECICINEWLDYRIIHLTYIFNDIMYCRIDYMINHKYLSDNTYIRSIQSDFHDMAHKNEMLRNLVMKYNLIKGQKCGEIVIKKLKDLFWQLENSLKELNIYLENI</sequence>
<name>A0A415LEV1_9FIRM</name>
<organism evidence="1 2">
    <name type="scientific">Eubacterium ventriosum</name>
    <dbReference type="NCBI Taxonomy" id="39496"/>
    <lineage>
        <taxon>Bacteria</taxon>
        <taxon>Bacillati</taxon>
        <taxon>Bacillota</taxon>
        <taxon>Clostridia</taxon>
        <taxon>Eubacteriales</taxon>
        <taxon>Eubacteriaceae</taxon>
        <taxon>Eubacterium</taxon>
    </lineage>
</organism>
<dbReference type="EMBL" id="QROT01000002">
    <property type="protein sequence ID" value="RHL47083.1"/>
    <property type="molecule type" value="Genomic_DNA"/>
</dbReference>
<dbReference type="AlphaFoldDB" id="A0A415LEV1"/>
<dbReference type="RefSeq" id="WP_118379270.1">
    <property type="nucleotide sequence ID" value="NZ_CABJDQ010000002.1"/>
</dbReference>
<proteinExistence type="predicted"/>
<comment type="caution">
    <text evidence="1">The sequence shown here is derived from an EMBL/GenBank/DDBJ whole genome shotgun (WGS) entry which is preliminary data.</text>
</comment>
<protein>
    <recommendedName>
        <fullName evidence="3">Butirosin biosynthesis protein H N-terminal domain-containing protein</fullName>
    </recommendedName>
</protein>
<evidence type="ECO:0000313" key="2">
    <source>
        <dbReference type="Proteomes" id="UP000283314"/>
    </source>
</evidence>
<dbReference type="GeneID" id="66466179"/>
<reference evidence="1 2" key="1">
    <citation type="submission" date="2018-08" db="EMBL/GenBank/DDBJ databases">
        <title>A genome reference for cultivated species of the human gut microbiota.</title>
        <authorList>
            <person name="Zou Y."/>
            <person name="Xue W."/>
            <person name="Luo G."/>
        </authorList>
    </citation>
    <scope>NUCLEOTIDE SEQUENCE [LARGE SCALE GENOMIC DNA]</scope>
    <source>
        <strain evidence="1 2">AF37-4</strain>
    </source>
</reference>
<dbReference type="Proteomes" id="UP000283314">
    <property type="component" value="Unassembled WGS sequence"/>
</dbReference>
<evidence type="ECO:0008006" key="3">
    <source>
        <dbReference type="Google" id="ProtNLM"/>
    </source>
</evidence>
<gene>
    <name evidence="1" type="ORF">DW018_02890</name>
</gene>
<accession>A0A415LEV1</accession>